<dbReference type="RefSeq" id="WP_230867349.1">
    <property type="nucleotide sequence ID" value="NZ_CP046640.1"/>
</dbReference>
<dbReference type="Gene3D" id="3.40.50.20">
    <property type="match status" value="1"/>
</dbReference>
<evidence type="ECO:0000256" key="4">
    <source>
        <dbReference type="PROSITE-ProRule" id="PRU00409"/>
    </source>
</evidence>
<evidence type="ECO:0000259" key="5">
    <source>
        <dbReference type="PROSITE" id="PS50975"/>
    </source>
</evidence>
<reference evidence="6" key="1">
    <citation type="submission" date="2019-12" db="EMBL/GenBank/DDBJ databases">
        <authorList>
            <person name="zhang j."/>
            <person name="sun C.M."/>
        </authorList>
    </citation>
    <scope>NUCLEOTIDE SEQUENCE</scope>
    <source>
        <strain evidence="6">NS-1</strain>
    </source>
</reference>
<dbReference type="GO" id="GO:0016874">
    <property type="term" value="F:ligase activity"/>
    <property type="evidence" value="ECO:0007669"/>
    <property type="project" value="UniProtKB-KW"/>
</dbReference>
<keyword evidence="1" id="KW-0436">Ligase</keyword>
<dbReference type="PANTHER" id="PTHR43585:SF2">
    <property type="entry name" value="ATP-GRASP ENZYME FSQD"/>
    <property type="match status" value="1"/>
</dbReference>
<protein>
    <submittedName>
        <fullName evidence="6">ATP-grasp domain-containing protein</fullName>
    </submittedName>
</protein>
<dbReference type="KEGG" id="ifn:GM661_13735"/>
<dbReference type="SUPFAM" id="SSF56059">
    <property type="entry name" value="Glutathione synthetase ATP-binding domain-like"/>
    <property type="match status" value="1"/>
</dbReference>
<gene>
    <name evidence="6" type="ORF">GM661_13735</name>
</gene>
<dbReference type="GO" id="GO:0005524">
    <property type="term" value="F:ATP binding"/>
    <property type="evidence" value="ECO:0007669"/>
    <property type="project" value="UniProtKB-UniRule"/>
</dbReference>
<evidence type="ECO:0000256" key="1">
    <source>
        <dbReference type="ARBA" id="ARBA00022598"/>
    </source>
</evidence>
<keyword evidence="3 4" id="KW-0067">ATP-binding</keyword>
<dbReference type="Pfam" id="PF18603">
    <property type="entry name" value="LAL_C2"/>
    <property type="match status" value="1"/>
</dbReference>
<dbReference type="InterPro" id="IPR011761">
    <property type="entry name" value="ATP-grasp"/>
</dbReference>
<organism evidence="6 7">
    <name type="scientific">Iocasia fonsfrigidae</name>
    <dbReference type="NCBI Taxonomy" id="2682810"/>
    <lineage>
        <taxon>Bacteria</taxon>
        <taxon>Bacillati</taxon>
        <taxon>Bacillota</taxon>
        <taxon>Clostridia</taxon>
        <taxon>Halanaerobiales</taxon>
        <taxon>Halanaerobiaceae</taxon>
        <taxon>Iocasia</taxon>
    </lineage>
</organism>
<evidence type="ECO:0000256" key="2">
    <source>
        <dbReference type="ARBA" id="ARBA00022741"/>
    </source>
</evidence>
<dbReference type="Pfam" id="PF13535">
    <property type="entry name" value="ATP-grasp_4"/>
    <property type="match status" value="1"/>
</dbReference>
<evidence type="ECO:0000256" key="3">
    <source>
        <dbReference type="ARBA" id="ARBA00022840"/>
    </source>
</evidence>
<dbReference type="Gene3D" id="3.30.470.20">
    <property type="entry name" value="ATP-grasp fold, B domain"/>
    <property type="match status" value="1"/>
</dbReference>
<evidence type="ECO:0000313" key="6">
    <source>
        <dbReference type="EMBL" id="QTL98946.1"/>
    </source>
</evidence>
<dbReference type="PROSITE" id="PS50975">
    <property type="entry name" value="ATP_GRASP"/>
    <property type="match status" value="1"/>
</dbReference>
<dbReference type="Proteomes" id="UP000665020">
    <property type="component" value="Chromosome"/>
</dbReference>
<keyword evidence="2 4" id="KW-0547">Nucleotide-binding</keyword>
<feature type="domain" description="ATP-grasp" evidence="5">
    <location>
        <begin position="107"/>
        <end position="300"/>
    </location>
</feature>
<sequence>MRLLILGGGSGQLAAIKKAKEKGHEVIVSDYYEDAPGKSYADYGETVSTFDIRGNIAVGRKYNIDGVMTSGTDQPVYTAAEVASSLNLPFFLSLQTAKAVTNKRDMKNNFRKYNIPTVKFKILAKNFSAVELDGFDFPVVIKPLDNQGQRGVFKLNSLTEIRDKFLEVLEFSQEEEILLEEYYDSKEITVSGWVHKGQLYILTVTDRIRYGNSLHIGVCTAHIFPSSFLRGYYQEIMVISQKIVQSFKIKNGPIYFQMLIGDEGIKVNEIACRIGGAYEGDFMPHLTGVDILDLMVDLSLADDLKIKHLQDYKLLNNKKWLSVQLFFARPGRISRMSSVDELTGLPCVMQAGFNFSHGDRIGKIENATERAGYFIVEGKNRAGLKENISRVYNQLKICDSSGRNLVMRELGEVL</sequence>
<dbReference type="EMBL" id="CP046640">
    <property type="protein sequence ID" value="QTL98946.1"/>
    <property type="molecule type" value="Genomic_DNA"/>
</dbReference>
<dbReference type="InterPro" id="IPR040570">
    <property type="entry name" value="LAL_C2"/>
</dbReference>
<dbReference type="AlphaFoldDB" id="A0A8A7KAY5"/>
<evidence type="ECO:0000313" key="7">
    <source>
        <dbReference type="Proteomes" id="UP000665020"/>
    </source>
</evidence>
<accession>A0A8A7KAY5</accession>
<dbReference type="GO" id="GO:0046872">
    <property type="term" value="F:metal ion binding"/>
    <property type="evidence" value="ECO:0007669"/>
    <property type="project" value="InterPro"/>
</dbReference>
<proteinExistence type="predicted"/>
<dbReference type="PANTHER" id="PTHR43585">
    <property type="entry name" value="FUMIPYRROLE BIOSYNTHESIS PROTEIN C"/>
    <property type="match status" value="1"/>
</dbReference>
<dbReference type="InterPro" id="IPR052032">
    <property type="entry name" value="ATP-dep_AA_Ligase"/>
</dbReference>
<name>A0A8A7KAY5_9FIRM</name>
<keyword evidence="7" id="KW-1185">Reference proteome</keyword>